<gene>
    <name evidence="2" type="ORF">Pdw03_8085</name>
</gene>
<reference evidence="2 3" key="1">
    <citation type="submission" date="2020-08" db="EMBL/GenBank/DDBJ databases">
        <title>The completed genome sequence of the pathogenic ascomycete fungus Penicillium digitatum.</title>
        <authorList>
            <person name="Wang M."/>
        </authorList>
    </citation>
    <scope>NUCLEOTIDE SEQUENCE [LARGE SCALE GENOMIC DNA]</scope>
    <source>
        <strain evidence="2 3">PdW03</strain>
    </source>
</reference>
<sequence length="306" mass="32744">MHGFFSHGILLDQAPVSLAAWAEAQTTRAPRKYGGKRTLNQNSKHSSLESSNIHSTKHKFFFFFFSKMLSTTIITSLILGLSQLTVGSALPQTPAPSPSSTGFIVNHVAADYFPDAKADLSAFDVDVRFVGYSATTESWLTALDPHSASSDEEKARMLTEAAYAKKYDENDADMTGDVESLLAHVAGNVTVANKGLEKRSSFQTSAAHAVLWSACGTVFSCISGTTCQFDQQIGSAPRSHCEQQGGSNCCVSWSTYTVRAGFFSTTWTACNQEVQAEQKTSASCEGYGTGDQGGDVCLSNRASGCT</sequence>
<protein>
    <recommendedName>
        <fullName evidence="1">WD-like domain-containing protein</fullName>
    </recommendedName>
</protein>
<evidence type="ECO:0000313" key="2">
    <source>
        <dbReference type="EMBL" id="QQK44184.1"/>
    </source>
</evidence>
<proteinExistence type="predicted"/>
<accession>A0A7T6XN56</accession>
<evidence type="ECO:0000259" key="1">
    <source>
        <dbReference type="Pfam" id="PF20493"/>
    </source>
</evidence>
<dbReference type="InterPro" id="IPR046925">
    <property type="entry name" value="WD-like_fungi"/>
</dbReference>
<dbReference type="VEuPathDB" id="FungiDB:PDIP_59970"/>
<dbReference type="AlphaFoldDB" id="A0A7T6XN56"/>
<dbReference type="RefSeq" id="XP_065956946.1">
    <property type="nucleotide sequence ID" value="XM_066101863.1"/>
</dbReference>
<evidence type="ECO:0000313" key="3">
    <source>
        <dbReference type="Proteomes" id="UP000595662"/>
    </source>
</evidence>
<name>A0A7T6XN56_PENDI</name>
<organism evidence="2 3">
    <name type="scientific">Penicillium digitatum</name>
    <name type="common">Green mold</name>
    <dbReference type="NCBI Taxonomy" id="36651"/>
    <lineage>
        <taxon>Eukaryota</taxon>
        <taxon>Fungi</taxon>
        <taxon>Dikarya</taxon>
        <taxon>Ascomycota</taxon>
        <taxon>Pezizomycotina</taxon>
        <taxon>Eurotiomycetes</taxon>
        <taxon>Eurotiomycetidae</taxon>
        <taxon>Eurotiales</taxon>
        <taxon>Aspergillaceae</taxon>
        <taxon>Penicillium</taxon>
    </lineage>
</organism>
<dbReference type="Pfam" id="PF20493">
    <property type="entry name" value="WD-like_fungi"/>
    <property type="match status" value="1"/>
</dbReference>
<feature type="domain" description="WD-like" evidence="1">
    <location>
        <begin position="190"/>
        <end position="305"/>
    </location>
</feature>
<dbReference type="EMBL" id="CP060776">
    <property type="protein sequence ID" value="QQK44184.1"/>
    <property type="molecule type" value="Genomic_DNA"/>
</dbReference>
<dbReference type="Proteomes" id="UP000595662">
    <property type="component" value="Chromosome 3"/>
</dbReference>
<dbReference type="GeneID" id="26234313"/>